<sequence>MIGGLFLNTLSFVIVSNHVIVNNTANVHHIQQEHVMVQQHEVVSARTQNYYPEFSIAVLFVSFLALYRSTNFKTCVGILMFKIVSMTLIGPMLIAYGYYIDGIVTTTVLALRFFYLAYFWYVNSRFEFTIQRHSCLYMAELHRL</sequence>
<evidence type="ECO:0000256" key="5">
    <source>
        <dbReference type="ARBA" id="ARBA00023136"/>
    </source>
</evidence>
<evidence type="ECO:0000259" key="8">
    <source>
        <dbReference type="PROSITE" id="PS51966"/>
    </source>
</evidence>
<reference evidence="9" key="1">
    <citation type="journal article" date="2014" name="PLoS ONE">
        <title>Emergence of Pathogenic Coronaviruses in Cats by Homologous Recombination between Feline and Canine Coronaviruses.</title>
        <authorList>
            <person name="Terada Y."/>
            <person name="Matsui N."/>
            <person name="Noguchi K."/>
            <person name="Kuwata R."/>
            <person name="Shimoda H."/>
            <person name="Soma T."/>
            <person name="Mochizuki M."/>
            <person name="Maeda K."/>
        </authorList>
    </citation>
    <scope>NUCLEOTIDE SEQUENCE</scope>
    <source>
        <strain evidence="9">Fc1</strain>
    </source>
</reference>
<keyword evidence="4 6" id="KW-1133">Transmembrane helix</keyword>
<dbReference type="Pfam" id="PF03053">
    <property type="entry name" value="Corona_NS3b"/>
    <property type="match status" value="1"/>
</dbReference>
<evidence type="ECO:0000256" key="6">
    <source>
        <dbReference type="PROSITE-ProRule" id="PRU01311"/>
    </source>
</evidence>
<dbReference type="GO" id="GO:0016020">
    <property type="term" value="C:membrane"/>
    <property type="evidence" value="ECO:0007669"/>
    <property type="project" value="UniProtKB-UniRule"/>
</dbReference>
<evidence type="ECO:0000256" key="7">
    <source>
        <dbReference type="SAM" id="Phobius"/>
    </source>
</evidence>
<feature type="transmembrane region" description="Helical" evidence="7">
    <location>
        <begin position="50"/>
        <end position="67"/>
    </location>
</feature>
<feature type="domain" description="CoV 3a-like viroporin TM" evidence="8">
    <location>
        <begin position="41"/>
        <end position="131"/>
    </location>
</feature>
<dbReference type="EMBL" id="AB781790">
    <property type="protein sequence ID" value="BAN67921.1"/>
    <property type="molecule type" value="Genomic_RNA"/>
</dbReference>
<proteinExistence type="predicted"/>
<dbReference type="InterPro" id="IPR004293">
    <property type="entry name" value="Coronavirus_Orf3a/b"/>
</dbReference>
<keyword evidence="5 6" id="KW-0472">Membrane</keyword>
<organism evidence="9">
    <name type="scientific">Canine coronavirus</name>
    <dbReference type="NCBI Taxonomy" id="11153"/>
    <lineage>
        <taxon>Viruses</taxon>
        <taxon>Riboviria</taxon>
        <taxon>Orthornavirae</taxon>
        <taxon>Pisuviricota</taxon>
        <taxon>Pisoniviricetes</taxon>
        <taxon>Nidovirales</taxon>
        <taxon>Cornidovirineae</taxon>
        <taxon>Coronaviridae</taxon>
        <taxon>Orthocoronavirinae</taxon>
        <taxon>Alphacoronavirus</taxon>
        <taxon>Tegacovirus</taxon>
        <taxon>Alphacoronavirus suis</taxon>
        <taxon>Alphacoronavirus 1</taxon>
    </lineage>
</organism>
<comment type="subcellular location">
    <subcellularLocation>
        <location evidence="1">Host membrane</location>
        <topology evidence="1">Multi-pass membrane protein</topology>
    </subcellularLocation>
</comment>
<gene>
    <name evidence="9" type="primary">3c</name>
</gene>
<evidence type="ECO:0000313" key="9">
    <source>
        <dbReference type="EMBL" id="BAN67921.1"/>
    </source>
</evidence>
<keyword evidence="2 6" id="KW-0812">Transmembrane</keyword>
<evidence type="ECO:0000256" key="2">
    <source>
        <dbReference type="ARBA" id="ARBA00022692"/>
    </source>
</evidence>
<feature type="transmembrane region" description="Helical" evidence="7">
    <location>
        <begin position="79"/>
        <end position="97"/>
    </location>
</feature>
<evidence type="ECO:0000256" key="4">
    <source>
        <dbReference type="ARBA" id="ARBA00022989"/>
    </source>
</evidence>
<accession>S6BFJ8</accession>
<dbReference type="InterPro" id="IPR046445">
    <property type="entry name" value="a/bCoV_VIROPORIN_3A-like_TM"/>
</dbReference>
<evidence type="ECO:0000256" key="3">
    <source>
        <dbReference type="ARBA" id="ARBA00022870"/>
    </source>
</evidence>
<evidence type="ECO:0000256" key="1">
    <source>
        <dbReference type="ARBA" id="ARBA00004301"/>
    </source>
</evidence>
<dbReference type="GO" id="GO:0033644">
    <property type="term" value="C:host cell membrane"/>
    <property type="evidence" value="ECO:0007669"/>
    <property type="project" value="UniProtKB-SubCell"/>
</dbReference>
<protein>
    <submittedName>
        <fullName evidence="9">Nonstructural protein 3c</fullName>
    </submittedName>
</protein>
<feature type="transmembrane region" description="Helical" evidence="7">
    <location>
        <begin position="103"/>
        <end position="122"/>
    </location>
</feature>
<dbReference type="PROSITE" id="PS51966">
    <property type="entry name" value="COV_VIROPORIN_3A_TM"/>
    <property type="match status" value="1"/>
</dbReference>
<keyword evidence="3 6" id="KW-1043">Host membrane</keyword>
<name>S6BFJ8_9ALPC</name>